<dbReference type="InterPro" id="IPR010416">
    <property type="entry name" value="DUF1010"/>
</dbReference>
<dbReference type="EMBL" id="JBHLTN010000032">
    <property type="protein sequence ID" value="MFC0593910.1"/>
    <property type="molecule type" value="Genomic_DNA"/>
</dbReference>
<name>A0ABV6PVM8_9BURK</name>
<dbReference type="Proteomes" id="UP001589834">
    <property type="component" value="Unassembled WGS sequence"/>
</dbReference>
<protein>
    <submittedName>
        <fullName evidence="1">DUF1010 domain-containing protein</fullName>
    </submittedName>
</protein>
<dbReference type="Pfam" id="PF06231">
    <property type="entry name" value="DUF1010"/>
    <property type="match status" value="1"/>
</dbReference>
<evidence type="ECO:0000313" key="2">
    <source>
        <dbReference type="Proteomes" id="UP001589834"/>
    </source>
</evidence>
<accession>A0ABV6PVM8</accession>
<organism evidence="1 2">
    <name type="scientific">Ottowia pentelensis</name>
    <dbReference type="NCBI Taxonomy" id="511108"/>
    <lineage>
        <taxon>Bacteria</taxon>
        <taxon>Pseudomonadati</taxon>
        <taxon>Pseudomonadota</taxon>
        <taxon>Betaproteobacteria</taxon>
        <taxon>Burkholderiales</taxon>
        <taxon>Comamonadaceae</taxon>
        <taxon>Ottowia</taxon>
    </lineage>
</organism>
<evidence type="ECO:0000313" key="1">
    <source>
        <dbReference type="EMBL" id="MFC0593910.1"/>
    </source>
</evidence>
<proteinExistence type="predicted"/>
<comment type="caution">
    <text evidence="1">The sequence shown here is derived from an EMBL/GenBank/DDBJ whole genome shotgun (WGS) entry which is preliminary data.</text>
</comment>
<gene>
    <name evidence="1" type="ORF">ACFFGG_15255</name>
</gene>
<dbReference type="RefSeq" id="WP_377484320.1">
    <property type="nucleotide sequence ID" value="NZ_JBHLTN010000032.1"/>
</dbReference>
<sequence length="91" mass="9585">MVYQTAFSFSSAFQCLACRCSGLRLRALRQFSAFLAAGHCTASASSYHFSCAASLRWRSVFSQFAPVVTLGLPVLASGSNCSSQPTAYGGG</sequence>
<reference evidence="1 2" key="1">
    <citation type="submission" date="2024-09" db="EMBL/GenBank/DDBJ databases">
        <authorList>
            <person name="Sun Q."/>
            <person name="Mori K."/>
        </authorList>
    </citation>
    <scope>NUCLEOTIDE SEQUENCE [LARGE SCALE GENOMIC DNA]</scope>
    <source>
        <strain evidence="1 2">NCAIM B.02336</strain>
    </source>
</reference>
<keyword evidence="2" id="KW-1185">Reference proteome</keyword>